<dbReference type="KEGG" id="rrd:RradSPS_0164"/>
<dbReference type="OrthoDB" id="5138950at2"/>
<evidence type="ECO:0000313" key="3">
    <source>
        <dbReference type="EMBL" id="MDX5892858.1"/>
    </source>
</evidence>
<evidence type="ECO:0000256" key="1">
    <source>
        <dbReference type="SAM" id="MobiDB-lite"/>
    </source>
</evidence>
<evidence type="ECO:0000313" key="4">
    <source>
        <dbReference type="Proteomes" id="UP000025229"/>
    </source>
</evidence>
<name>A0A023WYZ9_RUBRA</name>
<dbReference type="Proteomes" id="UP000025229">
    <property type="component" value="Chromosome"/>
</dbReference>
<dbReference type="EMBL" id="CP007514">
    <property type="protein sequence ID" value="AHY45447.1"/>
    <property type="molecule type" value="Genomic_DNA"/>
</dbReference>
<dbReference type="InterPro" id="IPR027417">
    <property type="entry name" value="P-loop_NTPase"/>
</dbReference>
<dbReference type="Gene3D" id="3.40.50.300">
    <property type="entry name" value="P-loop containing nucleotide triphosphate hydrolases"/>
    <property type="match status" value="1"/>
</dbReference>
<dbReference type="RefSeq" id="WP_051589168.1">
    <property type="nucleotide sequence ID" value="NZ_CP007514.1"/>
</dbReference>
<sequence>MRERSHPEKHSASEEGRDTARLLEVPPAPPVCIAGMHRSGTSTLSQLLYRLGLDLGDESEMFAGDESNADGYFENRRFVAVSNEIFRLRRGGWDLPPDLEPGWFRKEEFAKVREEAAALMEDFAGGGAWGWKDPRATLTMGLWLDLAPDLRVVAPVRNPLEVAASLRSRGASSVEFGLNLWTVYNRRLLEEVPEGQLMITHYEAFFRRPQEELRRVLDFCGMHASEQLISLVRSRVVRGLRHHLYTAQDLLEADPSGEVRELYAQLCNLAGWPAER</sequence>
<keyword evidence="4" id="KW-1185">Reference proteome</keyword>
<evidence type="ECO:0000313" key="2">
    <source>
        <dbReference type="EMBL" id="AHY45447.1"/>
    </source>
</evidence>
<dbReference type="EMBL" id="JAWXXX010000001">
    <property type="protein sequence ID" value="MDX5892858.1"/>
    <property type="molecule type" value="Genomic_DNA"/>
</dbReference>
<feature type="compositionally biased region" description="Basic and acidic residues" evidence="1">
    <location>
        <begin position="1"/>
        <end position="21"/>
    </location>
</feature>
<dbReference type="HOGENOM" id="CLU_081787_0_0_11"/>
<dbReference type="eggNOG" id="COG3551">
    <property type="taxonomic scope" value="Bacteria"/>
</dbReference>
<organism evidence="2 4">
    <name type="scientific">Rubrobacter radiotolerans</name>
    <name type="common">Arthrobacter radiotolerans</name>
    <dbReference type="NCBI Taxonomy" id="42256"/>
    <lineage>
        <taxon>Bacteria</taxon>
        <taxon>Bacillati</taxon>
        <taxon>Actinomycetota</taxon>
        <taxon>Rubrobacteria</taxon>
        <taxon>Rubrobacterales</taxon>
        <taxon>Rubrobacteraceae</taxon>
        <taxon>Rubrobacter</taxon>
    </lineage>
</organism>
<protein>
    <submittedName>
        <fullName evidence="2 3">Sulfotransferase</fullName>
    </submittedName>
</protein>
<accession>A0A023WYZ9</accession>
<reference evidence="2 4" key="1">
    <citation type="submission" date="2014-03" db="EMBL/GenBank/DDBJ databases">
        <title>Complete genome sequence of the Radio-Resistant Rubrobacter radiotolerans RSPS-4.</title>
        <authorList>
            <person name="Egas C.C."/>
            <person name="Barroso C.C."/>
            <person name="Froufe H.J.C."/>
            <person name="Pacheco J.J."/>
            <person name="Albuquerque L.L."/>
            <person name="da Costa M.M.S."/>
        </authorList>
    </citation>
    <scope>NUCLEOTIDE SEQUENCE [LARGE SCALE GENOMIC DNA]</scope>
    <source>
        <strain evidence="2 4">RSPS-4</strain>
    </source>
</reference>
<gene>
    <name evidence="2" type="ORF">RradSPS_0164</name>
    <name evidence="3" type="ORF">SIL72_02335</name>
</gene>
<dbReference type="Pfam" id="PF13469">
    <property type="entry name" value="Sulfotransfer_3"/>
    <property type="match status" value="1"/>
</dbReference>
<dbReference type="Proteomes" id="UP001281130">
    <property type="component" value="Unassembled WGS sequence"/>
</dbReference>
<dbReference type="SUPFAM" id="SSF52540">
    <property type="entry name" value="P-loop containing nucleoside triphosphate hydrolases"/>
    <property type="match status" value="1"/>
</dbReference>
<dbReference type="AlphaFoldDB" id="A0A023WYZ9"/>
<reference evidence="3" key="2">
    <citation type="submission" date="2023-11" db="EMBL/GenBank/DDBJ databases">
        <title>MicrobeMod: A computational toolkit for identifying prokaryotic methylation and restriction-modification with nanopore sequencing.</title>
        <authorList>
            <person name="Crits-Christoph A."/>
            <person name="Kang S.C."/>
            <person name="Lee H."/>
            <person name="Ostrov N."/>
        </authorList>
    </citation>
    <scope>NUCLEOTIDE SEQUENCE</scope>
    <source>
        <strain evidence="3">ATCC 51242</strain>
    </source>
</reference>
<keyword evidence="2" id="KW-0808">Transferase</keyword>
<dbReference type="STRING" id="42256.RradSPS_0164"/>
<dbReference type="GO" id="GO:0016740">
    <property type="term" value="F:transferase activity"/>
    <property type="evidence" value="ECO:0007669"/>
    <property type="project" value="UniProtKB-KW"/>
</dbReference>
<feature type="region of interest" description="Disordered" evidence="1">
    <location>
        <begin position="1"/>
        <end position="23"/>
    </location>
</feature>
<proteinExistence type="predicted"/>